<feature type="non-terminal residue" evidence="2">
    <location>
        <position position="68"/>
    </location>
</feature>
<sequence>MKLSSKKKQQSPRTKFDIRKLQSQDTKGVFQIALKNCFEILHTTGKEDTLESTTNTLKKATVRVCEEV</sequence>
<name>A0A0B7B0F7_9EUPU</name>
<organism evidence="2">
    <name type="scientific">Arion vulgaris</name>
    <dbReference type="NCBI Taxonomy" id="1028688"/>
    <lineage>
        <taxon>Eukaryota</taxon>
        <taxon>Metazoa</taxon>
        <taxon>Spiralia</taxon>
        <taxon>Lophotrochozoa</taxon>
        <taxon>Mollusca</taxon>
        <taxon>Gastropoda</taxon>
        <taxon>Heterobranchia</taxon>
        <taxon>Euthyneura</taxon>
        <taxon>Panpulmonata</taxon>
        <taxon>Eupulmonata</taxon>
        <taxon>Stylommatophora</taxon>
        <taxon>Helicina</taxon>
        <taxon>Arionoidea</taxon>
        <taxon>Arionidae</taxon>
        <taxon>Arion</taxon>
    </lineage>
</organism>
<accession>A0A0B7B0F7</accession>
<dbReference type="EMBL" id="HACG01038724">
    <property type="protein sequence ID" value="CEK85589.1"/>
    <property type="molecule type" value="Transcribed_RNA"/>
</dbReference>
<dbReference type="AlphaFoldDB" id="A0A0B7B0F7"/>
<gene>
    <name evidence="2" type="primary">ORF149028</name>
    <name evidence="1" type="synonym">ORF149019</name>
</gene>
<evidence type="ECO:0000313" key="2">
    <source>
        <dbReference type="EMBL" id="CEK85590.1"/>
    </source>
</evidence>
<reference evidence="2" key="1">
    <citation type="submission" date="2014-12" db="EMBL/GenBank/DDBJ databases">
        <title>Insight into the proteome of Arion vulgaris.</title>
        <authorList>
            <person name="Aradska J."/>
            <person name="Bulat T."/>
            <person name="Smidak R."/>
            <person name="Sarate P."/>
            <person name="Gangsoo J."/>
            <person name="Sialana F."/>
            <person name="Bilban M."/>
            <person name="Lubec G."/>
        </authorList>
    </citation>
    <scope>NUCLEOTIDE SEQUENCE</scope>
    <source>
        <tissue evidence="2">Skin</tissue>
    </source>
</reference>
<evidence type="ECO:0000313" key="1">
    <source>
        <dbReference type="EMBL" id="CEK85589.1"/>
    </source>
</evidence>
<protein>
    <submittedName>
        <fullName evidence="2">Uncharacterized protein</fullName>
    </submittedName>
</protein>
<dbReference type="EMBL" id="HACG01038725">
    <property type="protein sequence ID" value="CEK85590.1"/>
    <property type="molecule type" value="Transcribed_RNA"/>
</dbReference>
<proteinExistence type="predicted"/>